<dbReference type="SUPFAM" id="SSF49879">
    <property type="entry name" value="SMAD/FHA domain"/>
    <property type="match status" value="1"/>
</dbReference>
<dbReference type="OrthoDB" id="1673646at2"/>
<dbReference type="Pfam" id="PF00498">
    <property type="entry name" value="FHA"/>
    <property type="match status" value="1"/>
</dbReference>
<dbReference type="EMBL" id="FNOW01000036">
    <property type="protein sequence ID" value="SDY18219.1"/>
    <property type="molecule type" value="Genomic_DNA"/>
</dbReference>
<evidence type="ECO:0000313" key="3">
    <source>
        <dbReference type="EMBL" id="SDY18219.1"/>
    </source>
</evidence>
<dbReference type="InterPro" id="IPR008984">
    <property type="entry name" value="SMAD_FHA_dom_sf"/>
</dbReference>
<dbReference type="SMART" id="SM00240">
    <property type="entry name" value="FHA"/>
    <property type="match status" value="1"/>
</dbReference>
<dbReference type="SMART" id="SM00052">
    <property type="entry name" value="EAL"/>
    <property type="match status" value="1"/>
</dbReference>
<evidence type="ECO:0000313" key="4">
    <source>
        <dbReference type="Proteomes" id="UP000198672"/>
    </source>
</evidence>
<dbReference type="PANTHER" id="PTHR33121">
    <property type="entry name" value="CYCLIC DI-GMP PHOSPHODIESTERASE PDEF"/>
    <property type="match status" value="1"/>
</dbReference>
<dbReference type="AlphaFoldDB" id="A0A1H3HU44"/>
<dbReference type="InterPro" id="IPR035919">
    <property type="entry name" value="EAL_sf"/>
</dbReference>
<organism evidence="3 4">
    <name type="scientific">Allochromatium warmingii</name>
    <name type="common">Chromatium warmingii</name>
    <dbReference type="NCBI Taxonomy" id="61595"/>
    <lineage>
        <taxon>Bacteria</taxon>
        <taxon>Pseudomonadati</taxon>
        <taxon>Pseudomonadota</taxon>
        <taxon>Gammaproteobacteria</taxon>
        <taxon>Chromatiales</taxon>
        <taxon>Chromatiaceae</taxon>
        <taxon>Allochromatium</taxon>
    </lineage>
</organism>
<evidence type="ECO:0000259" key="2">
    <source>
        <dbReference type="PROSITE" id="PS50883"/>
    </source>
</evidence>
<dbReference type="Proteomes" id="UP000198672">
    <property type="component" value="Unassembled WGS sequence"/>
</dbReference>
<dbReference type="InterPro" id="IPR000253">
    <property type="entry name" value="FHA_dom"/>
</dbReference>
<accession>A0A1H3HU44</accession>
<dbReference type="RefSeq" id="WP_091334536.1">
    <property type="nucleotide sequence ID" value="NZ_FNOW01000036.1"/>
</dbReference>
<keyword evidence="4" id="KW-1185">Reference proteome</keyword>
<dbReference type="GO" id="GO:0071111">
    <property type="term" value="F:cyclic-guanylate-specific phosphodiesterase activity"/>
    <property type="evidence" value="ECO:0007669"/>
    <property type="project" value="InterPro"/>
</dbReference>
<dbReference type="CDD" id="cd01948">
    <property type="entry name" value="EAL"/>
    <property type="match status" value="1"/>
</dbReference>
<sequence length="365" mass="41198">MANTAWFLEGYLGDTKLMRRIRLTDFPFRIGRQEGLPLRLDTSGVSRNHAEFRIASDEGLTLCDLGSTNGTYVNRQRLTGEIVVHNGDILHFADQEFRLVAVAQEPEIDSNQTQIGINTLPEKLPQGARQFQQMLLANAVGTAFQPIFDKQERIVAYELLGRGAFPGLPTTPYSLFQIAESLDLEVSFSDLLRRRAVELAARLDPNGYYFFNIHPREAEQPDQLLARMTDMRRDFPDLRLVLEIHEAAVTSGPVIRRIRDHLRSLNIQLAYDDFGAGQARLIELTEVPPDYVKFDMALVRDIDTAPEAKRRMLILFQELLHDMGITSLAEGVETAAEAEVLRGIGVDLYQGFLFGKPNTNLDIKL</sequence>
<proteinExistence type="predicted"/>
<dbReference type="PROSITE" id="PS50006">
    <property type="entry name" value="FHA_DOMAIN"/>
    <property type="match status" value="1"/>
</dbReference>
<dbReference type="PANTHER" id="PTHR33121:SF76">
    <property type="entry name" value="SIGNALING PROTEIN"/>
    <property type="match status" value="1"/>
</dbReference>
<evidence type="ECO:0000259" key="1">
    <source>
        <dbReference type="PROSITE" id="PS50006"/>
    </source>
</evidence>
<dbReference type="PROSITE" id="PS50883">
    <property type="entry name" value="EAL"/>
    <property type="match status" value="1"/>
</dbReference>
<gene>
    <name evidence="3" type="ORF">SAMN05421644_13619</name>
</gene>
<dbReference type="CDD" id="cd00060">
    <property type="entry name" value="FHA"/>
    <property type="match status" value="1"/>
</dbReference>
<dbReference type="SUPFAM" id="SSF141868">
    <property type="entry name" value="EAL domain-like"/>
    <property type="match status" value="1"/>
</dbReference>
<protein>
    <submittedName>
        <fullName evidence="3">EAL domain, c-di-GMP-specific phosphodiesterase class I (Or its enzymatically inactive variant)</fullName>
    </submittedName>
</protein>
<dbReference type="Gene3D" id="3.20.20.450">
    <property type="entry name" value="EAL domain"/>
    <property type="match status" value="1"/>
</dbReference>
<name>A0A1H3HU44_ALLWA</name>
<feature type="domain" description="FHA" evidence="1">
    <location>
        <begin position="28"/>
        <end position="78"/>
    </location>
</feature>
<dbReference type="STRING" id="61595.SAMN05421644_13619"/>
<reference evidence="4" key="1">
    <citation type="submission" date="2016-10" db="EMBL/GenBank/DDBJ databases">
        <authorList>
            <person name="Varghese N."/>
            <person name="Submissions S."/>
        </authorList>
    </citation>
    <scope>NUCLEOTIDE SEQUENCE [LARGE SCALE GENOMIC DNA]</scope>
    <source>
        <strain evidence="4">DSM 173</strain>
    </source>
</reference>
<dbReference type="InterPro" id="IPR050706">
    <property type="entry name" value="Cyclic-di-GMP_PDE-like"/>
</dbReference>
<feature type="domain" description="EAL" evidence="2">
    <location>
        <begin position="124"/>
        <end position="365"/>
    </location>
</feature>
<dbReference type="Gene3D" id="2.60.200.20">
    <property type="match status" value="1"/>
</dbReference>
<dbReference type="Pfam" id="PF00563">
    <property type="entry name" value="EAL"/>
    <property type="match status" value="1"/>
</dbReference>
<dbReference type="InterPro" id="IPR001633">
    <property type="entry name" value="EAL_dom"/>
</dbReference>